<dbReference type="GO" id="GO:0006900">
    <property type="term" value="P:vesicle budding from membrane"/>
    <property type="evidence" value="ECO:0007669"/>
    <property type="project" value="TreeGrafter"/>
</dbReference>
<dbReference type="GO" id="GO:0072583">
    <property type="term" value="P:clathrin-dependent endocytosis"/>
    <property type="evidence" value="ECO:0007669"/>
    <property type="project" value="InterPro"/>
</dbReference>
<feature type="compositionally biased region" description="Polar residues" evidence="1">
    <location>
        <begin position="412"/>
        <end position="426"/>
    </location>
</feature>
<feature type="compositionally biased region" description="Polar residues" evidence="1">
    <location>
        <begin position="449"/>
        <end position="458"/>
    </location>
</feature>
<dbReference type="InterPro" id="IPR045192">
    <property type="entry name" value="AP180-like"/>
</dbReference>
<name>A0A060TAJ9_BLAAD</name>
<dbReference type="SUPFAM" id="SSF89009">
    <property type="entry name" value="GAT-like domain"/>
    <property type="match status" value="1"/>
</dbReference>
<protein>
    <submittedName>
        <fullName evidence="3">ARAD1D27588p</fullName>
    </submittedName>
</protein>
<feature type="region of interest" description="Disordered" evidence="1">
    <location>
        <begin position="324"/>
        <end position="619"/>
    </location>
</feature>
<feature type="region of interest" description="Disordered" evidence="1">
    <location>
        <begin position="678"/>
        <end position="697"/>
    </location>
</feature>
<reference evidence="3" key="1">
    <citation type="submission" date="2014-02" db="EMBL/GenBank/DDBJ databases">
        <authorList>
            <person name="Genoscope - CEA"/>
        </authorList>
    </citation>
    <scope>NUCLEOTIDE SEQUENCE</scope>
    <source>
        <strain evidence="3">LS3</strain>
    </source>
</reference>
<dbReference type="GO" id="GO:0048268">
    <property type="term" value="P:clathrin coat assembly"/>
    <property type="evidence" value="ECO:0007669"/>
    <property type="project" value="InterPro"/>
</dbReference>
<dbReference type="GO" id="GO:0030136">
    <property type="term" value="C:clathrin-coated vesicle"/>
    <property type="evidence" value="ECO:0007669"/>
    <property type="project" value="InterPro"/>
</dbReference>
<reference evidence="3" key="2">
    <citation type="submission" date="2014-06" db="EMBL/GenBank/DDBJ databases">
        <title>The complete genome of Blastobotrys (Arxula) adeninivorans LS3 - a yeast of biotechnological interest.</title>
        <authorList>
            <person name="Kunze G."/>
            <person name="Gaillardin C."/>
            <person name="Czernicka M."/>
            <person name="Durrens P."/>
            <person name="Martin T."/>
            <person name="Boer E."/>
            <person name="Gabaldon T."/>
            <person name="Cruz J."/>
            <person name="Talla E."/>
            <person name="Marck C."/>
            <person name="Goffeau A."/>
            <person name="Barbe V."/>
            <person name="Baret P."/>
            <person name="Baronian K."/>
            <person name="Beier S."/>
            <person name="Bleykasten C."/>
            <person name="Bode R."/>
            <person name="Casaregola S."/>
            <person name="Despons L."/>
            <person name="Fairhead C."/>
            <person name="Giersberg M."/>
            <person name="Gierski P."/>
            <person name="Hahnel U."/>
            <person name="Hartmann A."/>
            <person name="Jankowska D."/>
            <person name="Jubin C."/>
            <person name="Jung P."/>
            <person name="Lafontaine I."/>
            <person name="Leh-Louis V."/>
            <person name="Lemaire M."/>
            <person name="Marcet-Houben M."/>
            <person name="Mascher M."/>
            <person name="Morel G."/>
            <person name="Richard G.-F."/>
            <person name="Riechen J."/>
            <person name="Sacerdot C."/>
            <person name="Sarkar A."/>
            <person name="Savel G."/>
            <person name="Schacherer J."/>
            <person name="Sherman D."/>
            <person name="Straub M.-L."/>
            <person name="Stein N."/>
            <person name="Thierry A."/>
            <person name="Trautwein-Schult A."/>
            <person name="Westhof E."/>
            <person name="Worch S."/>
            <person name="Dujon B."/>
            <person name="Souciet J.-L."/>
            <person name="Wincker P."/>
            <person name="Scholz U."/>
            <person name="Neuveglise N."/>
        </authorList>
    </citation>
    <scope>NUCLEOTIDE SEQUENCE</scope>
    <source>
        <strain evidence="3">LS3</strain>
    </source>
</reference>
<dbReference type="GO" id="GO:0005905">
    <property type="term" value="C:clathrin-coated pit"/>
    <property type="evidence" value="ECO:0007669"/>
    <property type="project" value="TreeGrafter"/>
</dbReference>
<gene>
    <name evidence="3" type="ORF">GNLVRS02_ARAD1D27588g</name>
</gene>
<feature type="compositionally biased region" description="Low complexity" evidence="1">
    <location>
        <begin position="500"/>
        <end position="527"/>
    </location>
</feature>
<proteinExistence type="predicted"/>
<dbReference type="PANTHER" id="PTHR22951">
    <property type="entry name" value="CLATHRIN ASSEMBLY PROTEIN"/>
    <property type="match status" value="1"/>
</dbReference>
<dbReference type="AlphaFoldDB" id="A0A060TAJ9"/>
<dbReference type="PANTHER" id="PTHR22951:SF5">
    <property type="entry name" value="PHOSPHATIDYLINOSITOL-BINDING CLATHRIN ASSEMBLY PROTEIN LAP"/>
    <property type="match status" value="1"/>
</dbReference>
<accession>A0A060TAJ9</accession>
<organism evidence="3">
    <name type="scientific">Blastobotrys adeninivorans</name>
    <name type="common">Yeast</name>
    <name type="synonym">Arxula adeninivorans</name>
    <dbReference type="NCBI Taxonomy" id="409370"/>
    <lineage>
        <taxon>Eukaryota</taxon>
        <taxon>Fungi</taxon>
        <taxon>Dikarya</taxon>
        <taxon>Ascomycota</taxon>
        <taxon>Saccharomycotina</taxon>
        <taxon>Dipodascomycetes</taxon>
        <taxon>Dipodascales</taxon>
        <taxon>Trichomonascaceae</taxon>
        <taxon>Blastobotrys</taxon>
    </lineage>
</organism>
<dbReference type="GO" id="GO:0005545">
    <property type="term" value="F:1-phosphatidylinositol binding"/>
    <property type="evidence" value="ECO:0007669"/>
    <property type="project" value="InterPro"/>
</dbReference>
<evidence type="ECO:0000256" key="1">
    <source>
        <dbReference type="SAM" id="MobiDB-lite"/>
    </source>
</evidence>
<dbReference type="GO" id="GO:0032050">
    <property type="term" value="F:clathrin heavy chain binding"/>
    <property type="evidence" value="ECO:0007669"/>
    <property type="project" value="TreeGrafter"/>
</dbReference>
<feature type="compositionally biased region" description="Pro residues" evidence="1">
    <location>
        <begin position="386"/>
        <end position="399"/>
    </location>
</feature>
<dbReference type="EMBL" id="HG937694">
    <property type="protein sequence ID" value="CDP38125.1"/>
    <property type="molecule type" value="Genomic_DNA"/>
</dbReference>
<dbReference type="InterPro" id="IPR014712">
    <property type="entry name" value="ANTH_dom_sf"/>
</dbReference>
<feature type="domain" description="AP180 N-terminal homology (ANTH)" evidence="2">
    <location>
        <begin position="144"/>
        <end position="308"/>
    </location>
</feature>
<dbReference type="Pfam" id="PF07651">
    <property type="entry name" value="ANTH"/>
    <property type="match status" value="1"/>
</dbReference>
<dbReference type="GO" id="GO:0000149">
    <property type="term" value="F:SNARE binding"/>
    <property type="evidence" value="ECO:0007669"/>
    <property type="project" value="TreeGrafter"/>
</dbReference>
<evidence type="ECO:0000313" key="3">
    <source>
        <dbReference type="EMBL" id="CDP38125.1"/>
    </source>
</evidence>
<feature type="compositionally biased region" description="Polar residues" evidence="1">
    <location>
        <begin position="528"/>
        <end position="566"/>
    </location>
</feature>
<feature type="compositionally biased region" description="Polar residues" evidence="1">
    <location>
        <begin position="373"/>
        <end position="385"/>
    </location>
</feature>
<feature type="compositionally biased region" description="Polar residues" evidence="1">
    <location>
        <begin position="574"/>
        <end position="583"/>
    </location>
</feature>
<feature type="compositionally biased region" description="Polar residues" evidence="1">
    <location>
        <begin position="324"/>
        <end position="333"/>
    </location>
</feature>
<evidence type="ECO:0000259" key="2">
    <source>
        <dbReference type="Pfam" id="PF07651"/>
    </source>
</evidence>
<dbReference type="Gene3D" id="1.20.58.150">
    <property type="entry name" value="ANTH domain"/>
    <property type="match status" value="1"/>
</dbReference>
<dbReference type="GO" id="GO:0005546">
    <property type="term" value="F:phosphatidylinositol-4,5-bisphosphate binding"/>
    <property type="evidence" value="ECO:0007669"/>
    <property type="project" value="TreeGrafter"/>
</dbReference>
<dbReference type="InterPro" id="IPR011417">
    <property type="entry name" value="ANTH_dom"/>
</dbReference>
<feature type="compositionally biased region" description="Low complexity" evidence="1">
    <location>
        <begin position="428"/>
        <end position="438"/>
    </location>
</feature>
<feature type="compositionally biased region" description="Low complexity" evidence="1">
    <location>
        <begin position="352"/>
        <end position="366"/>
    </location>
</feature>
<sequence length="717" mass="77622">MTYLNGLNPRHGNRSAAMVKAVKGATKAQKNDYSVPKKSSVVAVQQLLEEGRDDGSLKCFFDALEVRLYCSWVPNSGLSAFSATSMRAHILFHTHVLSDNNHTMPKYHLWSYVSKYRTTTPLLPSYDFRSLPRHCTPHVRLTFAYNRYLRQRLSDYAKLKVDPIREKAQGTALVDTIDPLDLAPSSSVLLDHVQCVIGQIRLILDCIFNPELLGLPVFQCCYSLLSSDLGLLFQFLNYAILYALQNFFSLARPDAERTLFIFKEFTQLNLTEDILEFVAQGPNHVTKEQTEIPQALRQSKSSLKELTKALESYLFCRPSSVYGSNSLHKSASSLPRRISQRTLKTPLPAPVENESSSGSSPNPSLSTVPLKYQRSTPTLRPSGSTTPPPDPNKPLPGPPRYSINGAHASPSKHASSTMHTSPSADGQSPPSATYASPSAPAPPQLVVPTMSSKRTSAVFSMAGSPARSSKPIQPLNVDKRAQSAYSPSNYMQIPPLRTGSAASNESANRRSVSNSTSVTSNCTSATSGSINTLGSALSTTSESITSPPQSLASSSVYSESIQSNPATPVEPVYSTANSDNVAGQNDLFRPRGLGISHEHSLSSSTDDTAKGGSEYTYSSSSAGICTSICDPGSTHVASSSSGASSTEWDDVLGSFLTSNETPSLELLDASKLKSKSLSNLRSLATPPESPKSHHQGLHTKTLNMFRSFKKNVHNIYD</sequence>